<dbReference type="AlphaFoldDB" id="A0A8B9ET49"/>
<dbReference type="PANTHER" id="PTHR48051:SF35">
    <property type="entry name" value="LEUCINE-RICH REPEAT-CONTAINING PROTEIN 27"/>
    <property type="match status" value="1"/>
</dbReference>
<dbReference type="Proteomes" id="UP000694521">
    <property type="component" value="Unplaced"/>
</dbReference>
<dbReference type="SMART" id="SM00369">
    <property type="entry name" value="LRR_TYP"/>
    <property type="match status" value="3"/>
</dbReference>
<evidence type="ECO:0000313" key="5">
    <source>
        <dbReference type="Proteomes" id="UP000694521"/>
    </source>
</evidence>
<organism evidence="4 5">
    <name type="scientific">Anser cygnoides</name>
    <name type="common">Swan goose</name>
    <dbReference type="NCBI Taxonomy" id="8845"/>
    <lineage>
        <taxon>Eukaryota</taxon>
        <taxon>Metazoa</taxon>
        <taxon>Chordata</taxon>
        <taxon>Craniata</taxon>
        <taxon>Vertebrata</taxon>
        <taxon>Euteleostomi</taxon>
        <taxon>Archelosauria</taxon>
        <taxon>Archosauria</taxon>
        <taxon>Dinosauria</taxon>
        <taxon>Saurischia</taxon>
        <taxon>Theropoda</taxon>
        <taxon>Coelurosauria</taxon>
        <taxon>Aves</taxon>
        <taxon>Neognathae</taxon>
        <taxon>Galloanserae</taxon>
        <taxon>Anseriformes</taxon>
        <taxon>Anatidae</taxon>
        <taxon>Anserinae</taxon>
        <taxon>Anser</taxon>
    </lineage>
</organism>
<sequence>MDDSYYTGLNGSGDNFGDEYLKQRNSAGSNSPEEIRKAVEECVSSSSSTLDVSRKNIKHLTEEIHKLPDIKHFHLEGNAISMIPEDLFQKLPHLVWLDLRFNKITALPPGIGYHRQLKTLLLERNPIKELPTELGSLTSLTALNLRHCPLEFPPKDVIEKGVKSILCFLRASGNDRLPSVEPATSEIPPVEKLNLSELLQSSLDVSDDWPNEEEKLRFQKLKEEIIKDEREEFLADQSLSAIHDFTKAQKNHGKNRELYSESAGLCRRMSRQRNKFSELLSCDRTIQAKRDEKCRSAAGQELKEEQALFKQRKNDKEMLQDSQSYAKWMKEKKETFRFSPTNADTMPQTASYGTDNISYYAMKEGPEKQKDHTPEKTEQGLLKVKDETTRSLREKKMEQGLKWHTRMVKAREKLRATPPEEKQDLEMVEDLQTKLAKLRRGLPLQEYRFTAFTGEFLPDSPGMQTKNIFSNRKF</sequence>
<dbReference type="InterPro" id="IPR050216">
    <property type="entry name" value="LRR_domain-containing"/>
</dbReference>
<dbReference type="PANTHER" id="PTHR48051">
    <property type="match status" value="1"/>
</dbReference>
<reference evidence="4" key="2">
    <citation type="submission" date="2025-09" db="UniProtKB">
        <authorList>
            <consortium name="Ensembl"/>
        </authorList>
    </citation>
    <scope>IDENTIFICATION</scope>
</reference>
<dbReference type="GO" id="GO:0005737">
    <property type="term" value="C:cytoplasm"/>
    <property type="evidence" value="ECO:0007669"/>
    <property type="project" value="TreeGrafter"/>
</dbReference>
<dbReference type="Ensembl" id="ENSACDT00005031778.1">
    <property type="protein sequence ID" value="ENSACDP00005026655.1"/>
    <property type="gene ID" value="ENSACDG00005019269.1"/>
</dbReference>
<evidence type="ECO:0000256" key="1">
    <source>
        <dbReference type="ARBA" id="ARBA00022614"/>
    </source>
</evidence>
<keyword evidence="5" id="KW-1185">Reference proteome</keyword>
<feature type="region of interest" description="Disordered" evidence="3">
    <location>
        <begin position="1"/>
        <end position="33"/>
    </location>
</feature>
<proteinExistence type="predicted"/>
<accession>A0A8B9ET49</accession>
<keyword evidence="2" id="KW-0677">Repeat</keyword>
<keyword evidence="1" id="KW-0433">Leucine-rich repeat</keyword>
<dbReference type="InterPro" id="IPR001611">
    <property type="entry name" value="Leu-rich_rpt"/>
</dbReference>
<evidence type="ECO:0000256" key="3">
    <source>
        <dbReference type="SAM" id="MobiDB-lite"/>
    </source>
</evidence>
<dbReference type="Gene3D" id="3.80.10.10">
    <property type="entry name" value="Ribonuclease Inhibitor"/>
    <property type="match status" value="1"/>
</dbReference>
<dbReference type="InterPro" id="IPR003591">
    <property type="entry name" value="Leu-rich_rpt_typical-subtyp"/>
</dbReference>
<evidence type="ECO:0000256" key="2">
    <source>
        <dbReference type="ARBA" id="ARBA00022737"/>
    </source>
</evidence>
<dbReference type="SUPFAM" id="SSF52058">
    <property type="entry name" value="L domain-like"/>
    <property type="match status" value="1"/>
</dbReference>
<reference evidence="4" key="1">
    <citation type="submission" date="2025-08" db="UniProtKB">
        <authorList>
            <consortium name="Ensembl"/>
        </authorList>
    </citation>
    <scope>IDENTIFICATION</scope>
</reference>
<evidence type="ECO:0000313" key="4">
    <source>
        <dbReference type="Ensembl" id="ENSACDP00005026655.1"/>
    </source>
</evidence>
<dbReference type="InterPro" id="IPR032675">
    <property type="entry name" value="LRR_dom_sf"/>
</dbReference>
<dbReference type="Pfam" id="PF13855">
    <property type="entry name" value="LRR_8"/>
    <property type="match status" value="1"/>
</dbReference>
<feature type="compositionally biased region" description="Polar residues" evidence="3">
    <location>
        <begin position="23"/>
        <end position="32"/>
    </location>
</feature>
<protein>
    <submittedName>
        <fullName evidence="4">Leucine rich repeat containing 27</fullName>
    </submittedName>
</protein>
<name>A0A8B9ET49_ANSCY</name>